<accession>A0AAD9HR71</accession>
<organism evidence="1 2">
    <name type="scientific">Colletotrichum zoysiae</name>
    <dbReference type="NCBI Taxonomy" id="1216348"/>
    <lineage>
        <taxon>Eukaryota</taxon>
        <taxon>Fungi</taxon>
        <taxon>Dikarya</taxon>
        <taxon>Ascomycota</taxon>
        <taxon>Pezizomycotina</taxon>
        <taxon>Sordariomycetes</taxon>
        <taxon>Hypocreomycetidae</taxon>
        <taxon>Glomerellales</taxon>
        <taxon>Glomerellaceae</taxon>
        <taxon>Colletotrichum</taxon>
        <taxon>Colletotrichum graminicola species complex</taxon>
    </lineage>
</organism>
<keyword evidence="2" id="KW-1185">Reference proteome</keyword>
<protein>
    <submittedName>
        <fullName evidence="1">Uncharacterized protein</fullName>
    </submittedName>
</protein>
<reference evidence="1" key="1">
    <citation type="submission" date="2021-06" db="EMBL/GenBank/DDBJ databases">
        <title>Comparative genomics, transcriptomics and evolutionary studies reveal genomic signatures of adaptation to plant cell wall in hemibiotrophic fungi.</title>
        <authorList>
            <consortium name="DOE Joint Genome Institute"/>
            <person name="Baroncelli R."/>
            <person name="Diaz J.F."/>
            <person name="Benocci T."/>
            <person name="Peng M."/>
            <person name="Battaglia E."/>
            <person name="Haridas S."/>
            <person name="Andreopoulos W."/>
            <person name="Labutti K."/>
            <person name="Pangilinan J."/>
            <person name="Floch G.L."/>
            <person name="Makela M.R."/>
            <person name="Henrissat B."/>
            <person name="Grigoriev I.V."/>
            <person name="Crouch J.A."/>
            <person name="De Vries R.P."/>
            <person name="Sukno S.A."/>
            <person name="Thon M.R."/>
        </authorList>
    </citation>
    <scope>NUCLEOTIDE SEQUENCE</scope>
    <source>
        <strain evidence="1">MAFF235873</strain>
    </source>
</reference>
<gene>
    <name evidence="1" type="ORF">LX32DRAFT_75968</name>
</gene>
<proteinExistence type="predicted"/>
<dbReference type="AlphaFoldDB" id="A0AAD9HR71"/>
<evidence type="ECO:0000313" key="1">
    <source>
        <dbReference type="EMBL" id="KAK2033593.1"/>
    </source>
</evidence>
<comment type="caution">
    <text evidence="1">The sequence shown here is derived from an EMBL/GenBank/DDBJ whole genome shotgun (WGS) entry which is preliminary data.</text>
</comment>
<name>A0AAD9HR71_9PEZI</name>
<dbReference type="Proteomes" id="UP001232148">
    <property type="component" value="Unassembled WGS sequence"/>
</dbReference>
<dbReference type="EMBL" id="MU842821">
    <property type="protein sequence ID" value="KAK2033593.1"/>
    <property type="molecule type" value="Genomic_DNA"/>
</dbReference>
<sequence>MCDSISSGSDAILTLGTFSSAPRYLARIEIAISEGHELPPFTFCSQLKAANSTLARYRIHCKRNAGRRYLVWGLDLGGNRANEYRAAASGCRWFPASGRRSSLPRRIDRTVGRSSWSVAFYLSSRQIRHACKLYPTDCVPRSGRLARRSGPIQLHPALLSELVFLADNIHNSQSLWLSWKSVGLISHQYDS</sequence>
<evidence type="ECO:0000313" key="2">
    <source>
        <dbReference type="Proteomes" id="UP001232148"/>
    </source>
</evidence>